<reference evidence="2" key="1">
    <citation type="submission" date="2022-06" db="EMBL/GenBank/DDBJ databases">
        <authorList>
            <consortium name="SYNGENTA / RWTH Aachen University"/>
        </authorList>
    </citation>
    <scope>NUCLEOTIDE SEQUENCE</scope>
</reference>
<accession>A0AAV0B9W4</accession>
<evidence type="ECO:0000313" key="2">
    <source>
        <dbReference type="EMBL" id="CAH7683040.1"/>
    </source>
</evidence>
<gene>
    <name evidence="2" type="ORF">PPACK8108_LOCUS16287</name>
</gene>
<protein>
    <submittedName>
        <fullName evidence="2">Uncharacterized protein</fullName>
    </submittedName>
</protein>
<organism evidence="2 3">
    <name type="scientific">Phakopsora pachyrhizi</name>
    <name type="common">Asian soybean rust disease fungus</name>
    <dbReference type="NCBI Taxonomy" id="170000"/>
    <lineage>
        <taxon>Eukaryota</taxon>
        <taxon>Fungi</taxon>
        <taxon>Dikarya</taxon>
        <taxon>Basidiomycota</taxon>
        <taxon>Pucciniomycotina</taxon>
        <taxon>Pucciniomycetes</taxon>
        <taxon>Pucciniales</taxon>
        <taxon>Phakopsoraceae</taxon>
        <taxon>Phakopsora</taxon>
    </lineage>
</organism>
<dbReference type="AlphaFoldDB" id="A0AAV0B9W4"/>
<name>A0AAV0B9W4_PHAPC</name>
<keyword evidence="3" id="KW-1185">Reference proteome</keyword>
<sequence>MGRSILIEELGTNFRVHPGTNINSLNSIPPTIRPGPNSGQNSSNGGTNDAATLLENPQAKLKSNIIDQAGFAGLGRREDWLQRKKGQAGLRGMLVQAGLGRVSQQDRDSWAGAKERAGRAEGDAGAGRAWSKAGQGHMEGWGLAWLLSGFERQARRQIDCNLPWCCKGGRKAGFAGLGQKEGLRLRVGWLGFNQELNGRHGGKSIAICFGAAKEAGRQGLLS</sequence>
<comment type="caution">
    <text evidence="2">The sequence shown here is derived from an EMBL/GenBank/DDBJ whole genome shotgun (WGS) entry which is preliminary data.</text>
</comment>
<feature type="region of interest" description="Disordered" evidence="1">
    <location>
        <begin position="21"/>
        <end position="51"/>
    </location>
</feature>
<dbReference type="Proteomes" id="UP001153365">
    <property type="component" value="Unassembled WGS sequence"/>
</dbReference>
<dbReference type="EMBL" id="CALTRL010004407">
    <property type="protein sequence ID" value="CAH7683040.1"/>
    <property type="molecule type" value="Genomic_DNA"/>
</dbReference>
<evidence type="ECO:0000313" key="3">
    <source>
        <dbReference type="Proteomes" id="UP001153365"/>
    </source>
</evidence>
<evidence type="ECO:0000256" key="1">
    <source>
        <dbReference type="SAM" id="MobiDB-lite"/>
    </source>
</evidence>
<feature type="compositionally biased region" description="Low complexity" evidence="1">
    <location>
        <begin position="37"/>
        <end position="46"/>
    </location>
</feature>
<feature type="region of interest" description="Disordered" evidence="1">
    <location>
        <begin position="105"/>
        <end position="131"/>
    </location>
</feature>
<proteinExistence type="predicted"/>
<feature type="compositionally biased region" description="Basic and acidic residues" evidence="1">
    <location>
        <begin position="105"/>
        <end position="122"/>
    </location>
</feature>